<dbReference type="InterPro" id="IPR045864">
    <property type="entry name" value="aa-tRNA-synth_II/BPL/LPL"/>
</dbReference>
<evidence type="ECO:0000256" key="5">
    <source>
        <dbReference type="ARBA" id="ARBA00022917"/>
    </source>
</evidence>
<dbReference type="InterPro" id="IPR047089">
    <property type="entry name" value="Asp-tRNA-ligase_1_N"/>
</dbReference>
<evidence type="ECO:0000256" key="4">
    <source>
        <dbReference type="ARBA" id="ARBA00022840"/>
    </source>
</evidence>
<feature type="binding site" evidence="7">
    <location>
        <position position="166"/>
    </location>
    <ligand>
        <name>L-aspartate</name>
        <dbReference type="ChEBI" id="CHEBI:29991"/>
    </ligand>
</feature>
<dbReference type="InterPro" id="IPR004364">
    <property type="entry name" value="Aa-tRNA-synt_II"/>
</dbReference>
<feature type="binding site" evidence="7">
    <location>
        <position position="358"/>
    </location>
    <ligand>
        <name>L-aspartate</name>
        <dbReference type="ChEBI" id="CHEBI:29991"/>
    </ligand>
</feature>
<name>A0A1F5HC46_9BACT</name>
<evidence type="ECO:0000256" key="3">
    <source>
        <dbReference type="ARBA" id="ARBA00022741"/>
    </source>
</evidence>
<accession>A0A1F5HC46</accession>
<comment type="function">
    <text evidence="7">Aspartyl-tRNA synthetase with relaxed tRNA specificity since it is able to aspartylate not only its cognate tRNA(Asp) but also tRNA(Asn). Reaction proceeds in two steps: L-aspartate is first activated by ATP to form Asp-AMP and then transferred to the acceptor end of tRNA(Asp/Asn).</text>
</comment>
<feature type="binding site" evidence="7">
    <location>
        <position position="212"/>
    </location>
    <ligand>
        <name>L-aspartate</name>
        <dbReference type="ChEBI" id="CHEBI:29991"/>
    </ligand>
</feature>
<sequence>MDRTLAVESIKKIGQKVKLQGWVDTRRDHGKLIFLDLRDRSGIIQVVCGQEAKSLRPEFVVEIEGEVNKRPKNLVNPKIETGEVEVKATKFTVLNESKTPPFPIDTDGYDIEEDLRLKYRYLDLRRKRLQKNIKLRSKLVEIARQYLFENDFVEIETPILTKSTPEGSRDFIVPSRFQKGKFYALPQSPQQYKQLLMIAGFEKYFQIARCLRDEDLRSDRAFEHTQIDLEMSFVKREDVMAMTEGLATQVFEKMGAKIFKKPFPVFTYEEAMKKFGSDKFDLRAEGEKKPNTFAFAWVVDFPFFVKDANSKWTYSHNPFSDLAPDDKEAFLRGQIEGIKTCQYDLVANGVEMGGGSIRSNDGQILTKVFEVLGHKRKDIEEKFGHMLEAFAYGAPPHGGIACGIDRWLMLLTGEKDIREVIPFPMTSTGRTAVMDAPSDVDKETLKELGIRQL</sequence>
<organism evidence="9 10">
    <name type="scientific">Candidatus Curtissbacteria bacterium RIFOXYA1_FULL_41_14</name>
    <dbReference type="NCBI Taxonomy" id="1797737"/>
    <lineage>
        <taxon>Bacteria</taxon>
        <taxon>Candidatus Curtissiibacteriota</taxon>
    </lineage>
</organism>
<keyword evidence="5 7" id="KW-0648">Protein biosynthesis</keyword>
<dbReference type="PANTHER" id="PTHR22594">
    <property type="entry name" value="ASPARTYL/LYSYL-TRNA SYNTHETASE"/>
    <property type="match status" value="1"/>
</dbReference>
<dbReference type="AlphaFoldDB" id="A0A1F5HC46"/>
<feature type="binding site" evidence="7">
    <location>
        <begin position="212"/>
        <end position="214"/>
    </location>
    <ligand>
        <name>ATP</name>
        <dbReference type="ChEBI" id="CHEBI:30616"/>
    </ligand>
</feature>
<evidence type="ECO:0000256" key="7">
    <source>
        <dbReference type="HAMAP-Rule" id="MF_00044"/>
    </source>
</evidence>
<evidence type="ECO:0000313" key="10">
    <source>
        <dbReference type="Proteomes" id="UP000176751"/>
    </source>
</evidence>
<comment type="subcellular location">
    <subcellularLocation>
        <location evidence="7">Cytoplasm</location>
    </subcellularLocation>
</comment>
<feature type="binding site" evidence="7">
    <location>
        <position position="316"/>
    </location>
    <ligand>
        <name>L-aspartate</name>
        <dbReference type="ChEBI" id="CHEBI:29991"/>
    </ligand>
</feature>
<dbReference type="Gene3D" id="3.30.930.10">
    <property type="entry name" value="Bira Bifunctional Protein, Domain 2"/>
    <property type="match status" value="2"/>
</dbReference>
<dbReference type="InterPro" id="IPR006195">
    <property type="entry name" value="aa-tRNA-synth_II"/>
</dbReference>
<feature type="domain" description="Aminoacyl-transfer RNA synthetases class-II family profile" evidence="8">
    <location>
        <begin position="133"/>
        <end position="422"/>
    </location>
</feature>
<dbReference type="GO" id="GO:0005737">
    <property type="term" value="C:cytoplasm"/>
    <property type="evidence" value="ECO:0007669"/>
    <property type="project" value="UniProtKB-SubCell"/>
</dbReference>
<dbReference type="Pfam" id="PF01336">
    <property type="entry name" value="tRNA_anti-codon"/>
    <property type="match status" value="1"/>
</dbReference>
<dbReference type="SUPFAM" id="SSF50249">
    <property type="entry name" value="Nucleic acid-binding proteins"/>
    <property type="match status" value="1"/>
</dbReference>
<gene>
    <name evidence="7" type="primary">aspS</name>
    <name evidence="9" type="ORF">A2196_02125</name>
</gene>
<dbReference type="EC" id="6.1.1.23" evidence="7"/>
<dbReference type="InterPro" id="IPR004524">
    <property type="entry name" value="Asp-tRNA-ligase_1"/>
</dbReference>
<keyword evidence="3 7" id="KW-0547">Nucleotide-binding</keyword>
<evidence type="ECO:0000256" key="6">
    <source>
        <dbReference type="ARBA" id="ARBA00023146"/>
    </source>
</evidence>
<evidence type="ECO:0000256" key="2">
    <source>
        <dbReference type="ARBA" id="ARBA00022598"/>
    </source>
</evidence>
<dbReference type="Proteomes" id="UP000176751">
    <property type="component" value="Unassembled WGS sequence"/>
</dbReference>
<feature type="region of interest" description="Aspartate" evidence="7">
    <location>
        <begin position="190"/>
        <end position="193"/>
    </location>
</feature>
<dbReference type="PRINTS" id="PR01042">
    <property type="entry name" value="TRNASYNTHASP"/>
</dbReference>
<dbReference type="CDD" id="cd04317">
    <property type="entry name" value="EcAspRS_like_N"/>
    <property type="match status" value="1"/>
</dbReference>
<comment type="caution">
    <text evidence="7">Lacks conserved residue(s) required for the propagation of feature annotation.</text>
</comment>
<comment type="caution">
    <text evidence="9">The sequence shown here is derived from an EMBL/GenBank/DDBJ whole genome shotgun (WGS) entry which is preliminary data.</text>
</comment>
<dbReference type="HAMAP" id="MF_00044">
    <property type="entry name" value="Asp_tRNA_synth_type1"/>
    <property type="match status" value="1"/>
</dbReference>
<dbReference type="InterPro" id="IPR002312">
    <property type="entry name" value="Asp/Asn-tRNA-synth_IIb"/>
</dbReference>
<feature type="binding site" evidence="7">
    <location>
        <begin position="403"/>
        <end position="406"/>
    </location>
    <ligand>
        <name>ATP</name>
        <dbReference type="ChEBI" id="CHEBI:30616"/>
    </ligand>
</feature>
<feature type="binding site" evidence="7">
    <location>
        <position position="351"/>
    </location>
    <ligand>
        <name>ATP</name>
        <dbReference type="ChEBI" id="CHEBI:30616"/>
    </ligand>
</feature>
<dbReference type="PROSITE" id="PS50862">
    <property type="entry name" value="AA_TRNA_LIGASE_II"/>
    <property type="match status" value="1"/>
</dbReference>
<dbReference type="CDD" id="cd00777">
    <property type="entry name" value="AspRS_core"/>
    <property type="match status" value="1"/>
</dbReference>
<dbReference type="Pfam" id="PF00152">
    <property type="entry name" value="tRNA-synt_2"/>
    <property type="match status" value="1"/>
</dbReference>
<evidence type="ECO:0000259" key="8">
    <source>
        <dbReference type="PROSITE" id="PS50862"/>
    </source>
</evidence>
<dbReference type="NCBIfam" id="TIGR00459">
    <property type="entry name" value="aspS_bact"/>
    <property type="match status" value="1"/>
</dbReference>
<dbReference type="InterPro" id="IPR012340">
    <property type="entry name" value="NA-bd_OB-fold"/>
</dbReference>
<dbReference type="GO" id="GO:0004815">
    <property type="term" value="F:aspartate-tRNA ligase activity"/>
    <property type="evidence" value="ECO:0007669"/>
    <property type="project" value="UniProtKB-UniRule"/>
</dbReference>
<dbReference type="GO" id="GO:0050560">
    <property type="term" value="F:aspartate-tRNA(Asn) ligase activity"/>
    <property type="evidence" value="ECO:0007669"/>
    <property type="project" value="UniProtKB-EC"/>
</dbReference>
<dbReference type="InterPro" id="IPR047090">
    <property type="entry name" value="AspRS_core"/>
</dbReference>
<reference evidence="9 10" key="1">
    <citation type="journal article" date="2016" name="Nat. Commun.">
        <title>Thousands of microbial genomes shed light on interconnected biogeochemical processes in an aquifer system.</title>
        <authorList>
            <person name="Anantharaman K."/>
            <person name="Brown C.T."/>
            <person name="Hug L.A."/>
            <person name="Sharon I."/>
            <person name="Castelle C.J."/>
            <person name="Probst A.J."/>
            <person name="Thomas B.C."/>
            <person name="Singh A."/>
            <person name="Wilkins M.J."/>
            <person name="Karaoz U."/>
            <person name="Brodie E.L."/>
            <person name="Williams K.H."/>
            <person name="Hubbard S.S."/>
            <person name="Banfield J.F."/>
        </authorList>
    </citation>
    <scope>NUCLEOTIDE SEQUENCE [LARGE SCALE GENOMIC DNA]</scope>
</reference>
<proteinExistence type="inferred from homology"/>
<evidence type="ECO:0000313" key="9">
    <source>
        <dbReference type="EMBL" id="OGE01659.1"/>
    </source>
</evidence>
<dbReference type="GO" id="GO:0006422">
    <property type="term" value="P:aspartyl-tRNA aminoacylation"/>
    <property type="evidence" value="ECO:0007669"/>
    <property type="project" value="UniProtKB-UniRule"/>
</dbReference>
<dbReference type="PANTHER" id="PTHR22594:SF5">
    <property type="entry name" value="ASPARTATE--TRNA LIGASE, MITOCHONDRIAL"/>
    <property type="match status" value="1"/>
</dbReference>
<evidence type="ECO:0000256" key="1">
    <source>
        <dbReference type="ARBA" id="ARBA00006303"/>
    </source>
</evidence>
<dbReference type="Gene3D" id="3.30.1360.30">
    <property type="entry name" value="GAD-like domain"/>
    <property type="match status" value="1"/>
</dbReference>
<dbReference type="InterPro" id="IPR004365">
    <property type="entry name" value="NA-bd_OB_tRNA"/>
</dbReference>
<comment type="similarity">
    <text evidence="1 7">Belongs to the class-II aminoacyl-tRNA synthetase family. Type 1 subfamily.</text>
</comment>
<keyword evidence="6 7" id="KW-0030">Aminoacyl-tRNA synthetase</keyword>
<keyword evidence="2 7" id="KW-0436">Ligase</keyword>
<dbReference type="Gene3D" id="2.40.50.140">
    <property type="entry name" value="Nucleic acid-binding proteins"/>
    <property type="match status" value="1"/>
</dbReference>
<comment type="catalytic activity">
    <reaction evidence="7">
        <text>tRNA(Asx) + L-aspartate + ATP = L-aspartyl-tRNA(Asx) + AMP + diphosphate</text>
        <dbReference type="Rhea" id="RHEA:18349"/>
        <dbReference type="Rhea" id="RHEA-COMP:9710"/>
        <dbReference type="Rhea" id="RHEA-COMP:9711"/>
        <dbReference type="ChEBI" id="CHEBI:29991"/>
        <dbReference type="ChEBI" id="CHEBI:30616"/>
        <dbReference type="ChEBI" id="CHEBI:33019"/>
        <dbReference type="ChEBI" id="CHEBI:78442"/>
        <dbReference type="ChEBI" id="CHEBI:78516"/>
        <dbReference type="ChEBI" id="CHEBI:456215"/>
        <dbReference type="EC" id="6.1.1.23"/>
    </reaction>
</comment>
<dbReference type="GO" id="GO:0003676">
    <property type="term" value="F:nucleic acid binding"/>
    <property type="evidence" value="ECO:0007669"/>
    <property type="project" value="InterPro"/>
</dbReference>
<feature type="site" description="Important for tRNA non-discrimination" evidence="7">
    <location>
        <position position="29"/>
    </location>
</feature>
<dbReference type="SUPFAM" id="SSF55681">
    <property type="entry name" value="Class II aaRS and biotin synthetases"/>
    <property type="match status" value="1"/>
</dbReference>
<dbReference type="STRING" id="1797737.A2196_02125"/>
<dbReference type="GO" id="GO:0005524">
    <property type="term" value="F:ATP binding"/>
    <property type="evidence" value="ECO:0007669"/>
    <property type="project" value="UniProtKB-UniRule"/>
</dbReference>
<comment type="subunit">
    <text evidence="7">Homodimer.</text>
</comment>
<dbReference type="InterPro" id="IPR004115">
    <property type="entry name" value="GAD-like_sf"/>
</dbReference>
<protein>
    <recommendedName>
        <fullName evidence="7">Aspartate--tRNA(Asp/Asn) ligase</fullName>
        <ecNumber evidence="7">6.1.1.23</ecNumber>
    </recommendedName>
    <alternativeName>
        <fullName evidence="7">Aspartyl-tRNA synthetase</fullName>
        <shortName evidence="7">AspRS</shortName>
    </alternativeName>
    <alternativeName>
        <fullName evidence="7">Non-discriminating aspartyl-tRNA synthetase</fullName>
        <shortName evidence="7">ND-AspRS</shortName>
    </alternativeName>
</protein>
<keyword evidence="4 7" id="KW-0067">ATP-binding</keyword>
<keyword evidence="7" id="KW-0963">Cytoplasm</keyword>
<dbReference type="EMBL" id="MFCA01000025">
    <property type="protein sequence ID" value="OGE01659.1"/>
    <property type="molecule type" value="Genomic_DNA"/>
</dbReference>